<feature type="compositionally biased region" description="Polar residues" evidence="5">
    <location>
        <begin position="210"/>
        <end position="220"/>
    </location>
</feature>
<comment type="catalytic activity">
    <reaction evidence="1 4">
        <text>[protein]-peptidylproline (omega=180) = [protein]-peptidylproline (omega=0)</text>
        <dbReference type="Rhea" id="RHEA:16237"/>
        <dbReference type="Rhea" id="RHEA-COMP:10747"/>
        <dbReference type="Rhea" id="RHEA-COMP:10748"/>
        <dbReference type="ChEBI" id="CHEBI:83833"/>
        <dbReference type="ChEBI" id="CHEBI:83834"/>
        <dbReference type="EC" id="5.2.1.8"/>
    </reaction>
</comment>
<accession>A0A813KFP4</accession>
<feature type="domain" description="PPIase cyclophilin-type" evidence="6">
    <location>
        <begin position="45"/>
        <end position="215"/>
    </location>
</feature>
<dbReference type="PANTHER" id="PTHR11071">
    <property type="entry name" value="PEPTIDYL-PROLYL CIS-TRANS ISOMERASE"/>
    <property type="match status" value="1"/>
</dbReference>
<feature type="region of interest" description="Disordered" evidence="5">
    <location>
        <begin position="208"/>
        <end position="245"/>
    </location>
</feature>
<gene>
    <name evidence="7" type="ORF">PGLA2088_LOCUS33891</name>
</gene>
<keyword evidence="2 4" id="KW-0697">Rotamase</keyword>
<dbReference type="GO" id="GO:0005737">
    <property type="term" value="C:cytoplasm"/>
    <property type="evidence" value="ECO:0007669"/>
    <property type="project" value="TreeGrafter"/>
</dbReference>
<feature type="compositionally biased region" description="Basic and acidic residues" evidence="5">
    <location>
        <begin position="228"/>
        <end position="245"/>
    </location>
</feature>
<dbReference type="GO" id="GO:0003755">
    <property type="term" value="F:peptidyl-prolyl cis-trans isomerase activity"/>
    <property type="evidence" value="ECO:0007669"/>
    <property type="project" value="UniProtKB-UniRule"/>
</dbReference>
<dbReference type="Pfam" id="PF00160">
    <property type="entry name" value="Pro_isomerase"/>
    <property type="match status" value="1"/>
</dbReference>
<comment type="similarity">
    <text evidence="4">Belongs to the cyclophilin-type PPIase family.</text>
</comment>
<evidence type="ECO:0000259" key="6">
    <source>
        <dbReference type="PROSITE" id="PS50072"/>
    </source>
</evidence>
<comment type="caution">
    <text evidence="7">The sequence shown here is derived from an EMBL/GenBank/DDBJ whole genome shotgun (WGS) entry which is preliminary data.</text>
</comment>
<dbReference type="AlphaFoldDB" id="A0A813KFP4"/>
<feature type="compositionally biased region" description="Gly residues" evidence="5">
    <location>
        <begin position="7"/>
        <end position="22"/>
    </location>
</feature>
<reference evidence="7" key="1">
    <citation type="submission" date="2021-02" db="EMBL/GenBank/DDBJ databases">
        <authorList>
            <person name="Dougan E. K."/>
            <person name="Rhodes N."/>
            <person name="Thang M."/>
            <person name="Chan C."/>
        </authorList>
    </citation>
    <scope>NUCLEOTIDE SEQUENCE</scope>
</reference>
<dbReference type="SUPFAM" id="SSF50891">
    <property type="entry name" value="Cyclophilin-like"/>
    <property type="match status" value="1"/>
</dbReference>
<dbReference type="GO" id="GO:0006457">
    <property type="term" value="P:protein folding"/>
    <property type="evidence" value="ECO:0007669"/>
    <property type="project" value="TreeGrafter"/>
</dbReference>
<comment type="function">
    <text evidence="4">PPIases accelerate the folding of proteins. It catalyzes the cis-trans isomerization of proline imidic peptide bonds in oligopeptides.</text>
</comment>
<organism evidence="7 8">
    <name type="scientific">Polarella glacialis</name>
    <name type="common">Dinoflagellate</name>
    <dbReference type="NCBI Taxonomy" id="89957"/>
    <lineage>
        <taxon>Eukaryota</taxon>
        <taxon>Sar</taxon>
        <taxon>Alveolata</taxon>
        <taxon>Dinophyceae</taxon>
        <taxon>Suessiales</taxon>
        <taxon>Suessiaceae</taxon>
        <taxon>Polarella</taxon>
    </lineage>
</organism>
<protein>
    <recommendedName>
        <fullName evidence="4">Peptidyl-prolyl cis-trans isomerase</fullName>
        <shortName evidence="4">PPIase</shortName>
        <ecNumber evidence="4">5.2.1.8</ecNumber>
    </recommendedName>
</protein>
<evidence type="ECO:0000256" key="4">
    <source>
        <dbReference type="RuleBase" id="RU363019"/>
    </source>
</evidence>
<dbReference type="EC" id="5.2.1.8" evidence="4"/>
<dbReference type="EMBL" id="CAJNNW010031056">
    <property type="protein sequence ID" value="CAE8705788.1"/>
    <property type="molecule type" value="Genomic_DNA"/>
</dbReference>
<sequence length="245" mass="26213">MVAGQQAGTGLGIVGDGKGWSGGSTRPDGEASQPAAIKDKRPKCWLEVTLNGKKLGKITIELFGDVTPKTVENFRCLCTGEKGISAITGKPLHFKGSKFHKIIAGKIVQGGDITKGNGTGGVSIYNQDGDGSFPSENFKMKHDRPGLISMAHKNYEEGMNCSQFFFTSKAEPKLDGKHVCFGRVIEGIDLVGKLESTGTKGGQPLFESFISDSGEASSAATEFRKRKGIEDPLPKGWEKKESRSK</sequence>
<dbReference type="InterPro" id="IPR029000">
    <property type="entry name" value="Cyclophilin-like_dom_sf"/>
</dbReference>
<dbReference type="Gene3D" id="2.40.100.10">
    <property type="entry name" value="Cyclophilin-like"/>
    <property type="match status" value="1"/>
</dbReference>
<evidence type="ECO:0000313" key="7">
    <source>
        <dbReference type="EMBL" id="CAE8705788.1"/>
    </source>
</evidence>
<dbReference type="GO" id="GO:0016018">
    <property type="term" value="F:cyclosporin A binding"/>
    <property type="evidence" value="ECO:0007669"/>
    <property type="project" value="TreeGrafter"/>
</dbReference>
<dbReference type="FunFam" id="2.40.100.10:FF:000025">
    <property type="entry name" value="Peptidyl-prolyl cis-trans isomerase CYP19-2"/>
    <property type="match status" value="1"/>
</dbReference>
<keyword evidence="3 4" id="KW-0413">Isomerase</keyword>
<dbReference type="PRINTS" id="PR00153">
    <property type="entry name" value="CSAPPISMRASE"/>
</dbReference>
<name>A0A813KFP4_POLGL</name>
<feature type="region of interest" description="Disordered" evidence="5">
    <location>
        <begin position="1"/>
        <end position="37"/>
    </location>
</feature>
<feature type="non-terminal residue" evidence="7">
    <location>
        <position position="245"/>
    </location>
</feature>
<dbReference type="InterPro" id="IPR002130">
    <property type="entry name" value="Cyclophilin-type_PPIase_dom"/>
</dbReference>
<evidence type="ECO:0000256" key="2">
    <source>
        <dbReference type="ARBA" id="ARBA00023110"/>
    </source>
</evidence>
<proteinExistence type="inferred from homology"/>
<evidence type="ECO:0000313" key="8">
    <source>
        <dbReference type="Proteomes" id="UP000626109"/>
    </source>
</evidence>
<evidence type="ECO:0000256" key="1">
    <source>
        <dbReference type="ARBA" id="ARBA00000971"/>
    </source>
</evidence>
<dbReference type="Proteomes" id="UP000626109">
    <property type="component" value="Unassembled WGS sequence"/>
</dbReference>
<evidence type="ECO:0000256" key="5">
    <source>
        <dbReference type="SAM" id="MobiDB-lite"/>
    </source>
</evidence>
<evidence type="ECO:0000256" key="3">
    <source>
        <dbReference type="ARBA" id="ARBA00023235"/>
    </source>
</evidence>
<dbReference type="PROSITE" id="PS50072">
    <property type="entry name" value="CSA_PPIASE_2"/>
    <property type="match status" value="1"/>
</dbReference>
<dbReference type="PANTHER" id="PTHR11071:SF561">
    <property type="entry name" value="PEPTIDYL-PROLYL CIS-TRANS ISOMERASE D-RELATED"/>
    <property type="match status" value="1"/>
</dbReference>